<sequence length="130" mass="13887">MAETQSLAAPAILIQTCMQMPNASLVESNHTTDNTAYPRQDYFAGVKLVKLPVTSIVRDGSAQFPVVRAEHTTVEALVIATRHQHGIAAAAVCSDTDSRGSTWSPPLPAKVGLGGSPRHQLHSPHHVTRC</sequence>
<dbReference type="Proteomes" id="UP000026960">
    <property type="component" value="Chromosome 1"/>
</dbReference>
<keyword evidence="2" id="KW-1185">Reference proteome</keyword>
<reference evidence="1" key="2">
    <citation type="submission" date="2015-03" db="UniProtKB">
        <authorList>
            <consortium name="EnsemblPlants"/>
        </authorList>
    </citation>
    <scope>IDENTIFICATION</scope>
</reference>
<dbReference type="PaxDb" id="65489-OBART01G02550.1"/>
<dbReference type="HOGENOM" id="CLU_1941295_0_0_1"/>
<dbReference type="EnsemblPlants" id="OBART01G02550.1">
    <property type="protein sequence ID" value="OBART01G02550.1"/>
    <property type="gene ID" value="OBART01G02550"/>
</dbReference>
<proteinExistence type="predicted"/>
<dbReference type="Gramene" id="OBART01G02550.1">
    <property type="protein sequence ID" value="OBART01G02550.1"/>
    <property type="gene ID" value="OBART01G02550"/>
</dbReference>
<accession>A0A0D3EJE5</accession>
<reference evidence="1" key="1">
    <citation type="journal article" date="2009" name="Rice">
        <title>De Novo Next Generation Sequencing of Plant Genomes.</title>
        <authorList>
            <person name="Rounsley S."/>
            <person name="Marri P.R."/>
            <person name="Yu Y."/>
            <person name="He R."/>
            <person name="Sisneros N."/>
            <person name="Goicoechea J.L."/>
            <person name="Lee S.J."/>
            <person name="Angelova A."/>
            <person name="Kudrna D."/>
            <person name="Luo M."/>
            <person name="Affourtit J."/>
            <person name="Desany B."/>
            <person name="Knight J."/>
            <person name="Niazi F."/>
            <person name="Egholm M."/>
            <person name="Wing R.A."/>
        </authorList>
    </citation>
    <scope>NUCLEOTIDE SEQUENCE [LARGE SCALE GENOMIC DNA]</scope>
    <source>
        <strain evidence="1">cv. IRGC 105608</strain>
    </source>
</reference>
<dbReference type="AlphaFoldDB" id="A0A0D3EJE5"/>
<name>A0A0D3EJE5_9ORYZ</name>
<protein>
    <submittedName>
        <fullName evidence="1">Uncharacterized protein</fullName>
    </submittedName>
</protein>
<evidence type="ECO:0000313" key="1">
    <source>
        <dbReference type="EnsemblPlants" id="OBART01G02550.1"/>
    </source>
</evidence>
<organism evidence="1">
    <name type="scientific">Oryza barthii</name>
    <dbReference type="NCBI Taxonomy" id="65489"/>
    <lineage>
        <taxon>Eukaryota</taxon>
        <taxon>Viridiplantae</taxon>
        <taxon>Streptophyta</taxon>
        <taxon>Embryophyta</taxon>
        <taxon>Tracheophyta</taxon>
        <taxon>Spermatophyta</taxon>
        <taxon>Magnoliopsida</taxon>
        <taxon>Liliopsida</taxon>
        <taxon>Poales</taxon>
        <taxon>Poaceae</taxon>
        <taxon>BOP clade</taxon>
        <taxon>Oryzoideae</taxon>
        <taxon>Oryzeae</taxon>
        <taxon>Oryzinae</taxon>
        <taxon>Oryza</taxon>
    </lineage>
</organism>
<evidence type="ECO:0000313" key="2">
    <source>
        <dbReference type="Proteomes" id="UP000026960"/>
    </source>
</evidence>